<dbReference type="PANTHER" id="PTHR46060">
    <property type="entry name" value="MARINER MOS1 TRANSPOSASE-LIKE PROTEIN"/>
    <property type="match status" value="1"/>
</dbReference>
<dbReference type="PANTHER" id="PTHR46060:SF1">
    <property type="entry name" value="MARINER MOS1 TRANSPOSASE-LIKE PROTEIN"/>
    <property type="match status" value="1"/>
</dbReference>
<accession>A0A1B6FNU0</accession>
<proteinExistence type="predicted"/>
<sequence>NVERVHAEINENRRLTVRELEEDLGIPKSSVCNILHEDLKMNRVSAKFVPRLLTEDQKNCRLEIAQDNLDLIKSDPGLFKKVITGDESWVYGYDPETKAQSSQWKTREEQRPKKARQSRSNVKTMLTVFFDQDGVVHHEYAPRGQTVNKEYYLEVLRRLRDAVRRKRPELWTSRDWILHHDNAPAHSSNLIQRFLVKHDINQLQQPPYSPDIAPCDFWLFPKLKIPLKGKRFDDVEQIKQNATKDLLAIPQNEFKEWLVEGSTLKGTRLP</sequence>
<dbReference type="GO" id="GO:0003676">
    <property type="term" value="F:nucleic acid binding"/>
    <property type="evidence" value="ECO:0007669"/>
    <property type="project" value="InterPro"/>
</dbReference>
<dbReference type="InterPro" id="IPR036397">
    <property type="entry name" value="RNaseH_sf"/>
</dbReference>
<dbReference type="AlphaFoldDB" id="A0A1B6FNU0"/>
<organism evidence="1">
    <name type="scientific">Cuerna arida</name>
    <dbReference type="NCBI Taxonomy" id="1464854"/>
    <lineage>
        <taxon>Eukaryota</taxon>
        <taxon>Metazoa</taxon>
        <taxon>Ecdysozoa</taxon>
        <taxon>Arthropoda</taxon>
        <taxon>Hexapoda</taxon>
        <taxon>Insecta</taxon>
        <taxon>Pterygota</taxon>
        <taxon>Neoptera</taxon>
        <taxon>Paraneoptera</taxon>
        <taxon>Hemiptera</taxon>
        <taxon>Auchenorrhyncha</taxon>
        <taxon>Membracoidea</taxon>
        <taxon>Cicadellidae</taxon>
        <taxon>Cicadellinae</taxon>
        <taxon>Proconiini</taxon>
        <taxon>Cuerna</taxon>
    </lineage>
</organism>
<feature type="non-terminal residue" evidence="1">
    <location>
        <position position="1"/>
    </location>
</feature>
<gene>
    <name evidence="1" type="ORF">g.43369</name>
</gene>
<dbReference type="Pfam" id="PF01359">
    <property type="entry name" value="Transposase_1"/>
    <property type="match status" value="1"/>
</dbReference>
<name>A0A1B6FNU0_9HEMI</name>
<dbReference type="InterPro" id="IPR052709">
    <property type="entry name" value="Transposase-MT_Hybrid"/>
</dbReference>
<feature type="non-terminal residue" evidence="1">
    <location>
        <position position="270"/>
    </location>
</feature>
<evidence type="ECO:0000313" key="1">
    <source>
        <dbReference type="EMBL" id="JAS51824.1"/>
    </source>
</evidence>
<protein>
    <recommendedName>
        <fullName evidence="2">Mos1 transposase HTH domain-containing protein</fullName>
    </recommendedName>
</protein>
<reference evidence="1" key="1">
    <citation type="submission" date="2015-11" db="EMBL/GenBank/DDBJ databases">
        <title>De novo transcriptome assembly of four potential Pierce s Disease insect vectors from Arizona vineyards.</title>
        <authorList>
            <person name="Tassone E.E."/>
        </authorList>
    </citation>
    <scope>NUCLEOTIDE SEQUENCE</scope>
</reference>
<dbReference type="EMBL" id="GECZ01017945">
    <property type="protein sequence ID" value="JAS51824.1"/>
    <property type="molecule type" value="Transcribed_RNA"/>
</dbReference>
<dbReference type="Gene3D" id="3.30.420.10">
    <property type="entry name" value="Ribonuclease H-like superfamily/Ribonuclease H"/>
    <property type="match status" value="1"/>
</dbReference>
<dbReference type="InterPro" id="IPR001888">
    <property type="entry name" value="Transposase_1"/>
</dbReference>
<evidence type="ECO:0008006" key="2">
    <source>
        <dbReference type="Google" id="ProtNLM"/>
    </source>
</evidence>